<dbReference type="AlphaFoldDB" id="E4Z512"/>
<dbReference type="GO" id="GO:0005634">
    <property type="term" value="C:nucleus"/>
    <property type="evidence" value="ECO:0007669"/>
    <property type="project" value="UniProtKB-SubCell"/>
</dbReference>
<evidence type="ECO:0000256" key="2">
    <source>
        <dbReference type="ARBA" id="ARBA00023242"/>
    </source>
</evidence>
<dbReference type="EMBL" id="FN657509">
    <property type="protein sequence ID" value="CBY42790.1"/>
    <property type="molecule type" value="Genomic_DNA"/>
</dbReference>
<feature type="compositionally biased region" description="Low complexity" evidence="3">
    <location>
        <begin position="145"/>
        <end position="166"/>
    </location>
</feature>
<dbReference type="InterPro" id="IPR051767">
    <property type="entry name" value="Nucleoporin_NUP42"/>
</dbReference>
<evidence type="ECO:0000313" key="4">
    <source>
        <dbReference type="EMBL" id="CBY42790.1"/>
    </source>
</evidence>
<name>E4Z512_OIKDI</name>
<feature type="compositionally biased region" description="Polar residues" evidence="3">
    <location>
        <begin position="134"/>
        <end position="144"/>
    </location>
</feature>
<protein>
    <submittedName>
        <fullName evidence="4">Uncharacterized protein</fullName>
    </submittedName>
</protein>
<accession>E4Z512</accession>
<dbReference type="PANTHER" id="PTHR46527">
    <property type="entry name" value="NUCLEOPORIN-LIKE PROTEIN 2"/>
    <property type="match status" value="1"/>
</dbReference>
<organism evidence="4">
    <name type="scientific">Oikopleura dioica</name>
    <name type="common">Tunicate</name>
    <dbReference type="NCBI Taxonomy" id="34765"/>
    <lineage>
        <taxon>Eukaryota</taxon>
        <taxon>Metazoa</taxon>
        <taxon>Chordata</taxon>
        <taxon>Tunicata</taxon>
        <taxon>Appendicularia</taxon>
        <taxon>Copelata</taxon>
        <taxon>Oikopleuridae</taxon>
        <taxon>Oikopleura</taxon>
    </lineage>
</organism>
<evidence type="ECO:0000256" key="3">
    <source>
        <dbReference type="SAM" id="MobiDB-lite"/>
    </source>
</evidence>
<evidence type="ECO:0000256" key="1">
    <source>
        <dbReference type="ARBA" id="ARBA00004123"/>
    </source>
</evidence>
<gene>
    <name evidence="4" type="ORF">GSOID_T00026517001</name>
</gene>
<dbReference type="PANTHER" id="PTHR46527:SF1">
    <property type="entry name" value="NUCLEOPORIN NUP42"/>
    <property type="match status" value="1"/>
</dbReference>
<proteinExistence type="predicted"/>
<comment type="subcellular location">
    <subcellularLocation>
        <location evidence="1">Nucleus</location>
    </subcellularLocation>
</comment>
<reference evidence="4" key="1">
    <citation type="journal article" date="2010" name="Science">
        <title>Plasticity of animal genome architecture unmasked by rapid evolution of a pelagic tunicate.</title>
        <authorList>
            <person name="Denoeud F."/>
            <person name="Henriet S."/>
            <person name="Mungpakdee S."/>
            <person name="Aury J.M."/>
            <person name="Da Silva C."/>
            <person name="Brinkmann H."/>
            <person name="Mikhaleva J."/>
            <person name="Olsen L.C."/>
            <person name="Jubin C."/>
            <person name="Canestro C."/>
            <person name="Bouquet J.M."/>
            <person name="Danks G."/>
            <person name="Poulain J."/>
            <person name="Campsteijn C."/>
            <person name="Adamski M."/>
            <person name="Cross I."/>
            <person name="Yadetie F."/>
            <person name="Muffato M."/>
            <person name="Louis A."/>
            <person name="Butcher S."/>
            <person name="Tsagkogeorga G."/>
            <person name="Konrad A."/>
            <person name="Singh S."/>
            <person name="Jensen M.F."/>
            <person name="Cong E.H."/>
            <person name="Eikeseth-Otteraa H."/>
            <person name="Noel B."/>
            <person name="Anthouard V."/>
            <person name="Porcel B.M."/>
            <person name="Kachouri-Lafond R."/>
            <person name="Nishino A."/>
            <person name="Ugolini M."/>
            <person name="Chourrout P."/>
            <person name="Nishida H."/>
            <person name="Aasland R."/>
            <person name="Huzurbazar S."/>
            <person name="Westhof E."/>
            <person name="Delsuc F."/>
            <person name="Lehrach H."/>
            <person name="Reinhardt R."/>
            <person name="Weissenbach J."/>
            <person name="Roy S.W."/>
            <person name="Artiguenave F."/>
            <person name="Postlethwait J.H."/>
            <person name="Manak J.R."/>
            <person name="Thompson E.M."/>
            <person name="Jaillon O."/>
            <person name="Du Pasquier L."/>
            <person name="Boudinot P."/>
            <person name="Liberles D.A."/>
            <person name="Volff J.N."/>
            <person name="Philippe H."/>
            <person name="Lenhard B."/>
            <person name="Roest Crollius H."/>
            <person name="Wincker P."/>
            <person name="Chourrout D."/>
        </authorList>
    </citation>
    <scope>NUCLEOTIDE SEQUENCE [LARGE SCALE GENOMIC DNA]</scope>
</reference>
<sequence>MPKHDETTIFSTLLVDLAANEKGKVWPFSTYSVTTEMKGGFSKTFDISPEELRLNFYMNKDNTQVHVESMKKLNERVIQNRNYLRNSSNKTAIYEEYCRNGVENPSAQVDLSFLYQKGVVFESSSNSTSSNSNPFQSAPSNPFGSSQASTVSSSPSLNSAPSNPFG</sequence>
<keyword evidence="2" id="KW-0539">Nucleus</keyword>
<feature type="region of interest" description="Disordered" evidence="3">
    <location>
        <begin position="125"/>
        <end position="166"/>
    </location>
</feature>
<dbReference type="Proteomes" id="UP000011014">
    <property type="component" value="Unassembled WGS sequence"/>
</dbReference>